<organism evidence="2 3">
    <name type="scientific">Maribacter confluentis</name>
    <dbReference type="NCBI Taxonomy" id="1656093"/>
    <lineage>
        <taxon>Bacteria</taxon>
        <taxon>Pseudomonadati</taxon>
        <taxon>Bacteroidota</taxon>
        <taxon>Flavobacteriia</taxon>
        <taxon>Flavobacteriales</taxon>
        <taxon>Flavobacteriaceae</taxon>
        <taxon>Maribacter</taxon>
    </lineage>
</organism>
<dbReference type="RefSeq" id="WP_304436205.1">
    <property type="nucleotide sequence ID" value="NZ_JAUKUC010000001.1"/>
</dbReference>
<dbReference type="InterPro" id="IPR041657">
    <property type="entry name" value="HTH_17"/>
</dbReference>
<gene>
    <name evidence="2" type="ORF">Q2T41_11495</name>
</gene>
<evidence type="ECO:0000259" key="1">
    <source>
        <dbReference type="Pfam" id="PF12728"/>
    </source>
</evidence>
<feature type="domain" description="Helix-turn-helix" evidence="1">
    <location>
        <begin position="41"/>
        <end position="84"/>
    </location>
</feature>
<comment type="caution">
    <text evidence="2">The sequence shown here is derived from an EMBL/GenBank/DDBJ whole genome shotgun (WGS) entry which is preliminary data.</text>
</comment>
<reference evidence="2" key="2">
    <citation type="submission" date="2023-06" db="EMBL/GenBank/DDBJ databases">
        <authorList>
            <person name="Lucena T."/>
            <person name="Sun Q."/>
        </authorList>
    </citation>
    <scope>NUCLEOTIDE SEQUENCE</scope>
    <source>
        <strain evidence="2">CECT 8869</strain>
    </source>
</reference>
<dbReference type="InterPro" id="IPR009061">
    <property type="entry name" value="DNA-bd_dom_put_sf"/>
</dbReference>
<dbReference type="NCBIfam" id="TIGR01764">
    <property type="entry name" value="excise"/>
    <property type="match status" value="1"/>
</dbReference>
<dbReference type="SUPFAM" id="SSF46955">
    <property type="entry name" value="Putative DNA-binding domain"/>
    <property type="match status" value="1"/>
</dbReference>
<dbReference type="Pfam" id="PF12728">
    <property type="entry name" value="HTH_17"/>
    <property type="match status" value="1"/>
</dbReference>
<accession>A0ABT8RRG5</accession>
<keyword evidence="3" id="KW-1185">Reference proteome</keyword>
<reference evidence="2" key="1">
    <citation type="journal article" date="2014" name="Int. J. Syst. Evol. Microbiol.">
        <title>Complete genome of a new Firmicutes species belonging to the dominant human colonic microbiota ('Ruminococcus bicirculans') reveals two chromosomes and a selective capacity to utilize plant glucans.</title>
        <authorList>
            <consortium name="NISC Comparative Sequencing Program"/>
            <person name="Wegmann U."/>
            <person name="Louis P."/>
            <person name="Goesmann A."/>
            <person name="Henrissat B."/>
            <person name="Duncan S.H."/>
            <person name="Flint H.J."/>
        </authorList>
    </citation>
    <scope>NUCLEOTIDE SEQUENCE</scope>
    <source>
        <strain evidence="2">CECT 8869</strain>
    </source>
</reference>
<dbReference type="EMBL" id="JAUKUC010000001">
    <property type="protein sequence ID" value="MDO1513280.1"/>
    <property type="molecule type" value="Genomic_DNA"/>
</dbReference>
<evidence type="ECO:0000313" key="2">
    <source>
        <dbReference type="EMBL" id="MDO1513280.1"/>
    </source>
</evidence>
<name>A0ABT8RRG5_9FLAO</name>
<sequence>MTKQILSIENIESNILIDRVVDKVENIFLKHSDSLHTNETLLTREETAEMLSISLVTLWKYTKDNIIPAYRIGTKVRYKKSEVLLALKKMNQF</sequence>
<evidence type="ECO:0000313" key="3">
    <source>
        <dbReference type="Proteomes" id="UP001168579"/>
    </source>
</evidence>
<protein>
    <submittedName>
        <fullName evidence="2">Helix-turn-helix domain-containing protein</fullName>
    </submittedName>
</protein>
<proteinExistence type="predicted"/>
<dbReference type="Proteomes" id="UP001168579">
    <property type="component" value="Unassembled WGS sequence"/>
</dbReference>
<dbReference type="InterPro" id="IPR010093">
    <property type="entry name" value="SinI_DNA-bd"/>
</dbReference>